<keyword evidence="4" id="KW-1185">Reference proteome</keyword>
<dbReference type="PANTHER" id="PTHR39962">
    <property type="entry name" value="BLL4848 PROTEIN"/>
    <property type="match status" value="1"/>
</dbReference>
<dbReference type="Gene3D" id="3.40.50.20">
    <property type="match status" value="1"/>
</dbReference>
<dbReference type="InterPro" id="IPR010415">
    <property type="entry name" value="LpxI_C"/>
</dbReference>
<evidence type="ECO:0000313" key="3">
    <source>
        <dbReference type="EMBL" id="TWU25735.1"/>
    </source>
</evidence>
<gene>
    <name evidence="3" type="ORF">Pla144_29470</name>
</gene>
<dbReference type="Pfam" id="PF17930">
    <property type="entry name" value="LpxI_N"/>
    <property type="match status" value="1"/>
</dbReference>
<dbReference type="AlphaFoldDB" id="A0A5C6CNQ5"/>
<dbReference type="Pfam" id="PF06230">
    <property type="entry name" value="LpxI_C"/>
    <property type="match status" value="1"/>
</dbReference>
<dbReference type="InterPro" id="IPR041255">
    <property type="entry name" value="LpxI_N"/>
</dbReference>
<dbReference type="EMBL" id="SJPS01000004">
    <property type="protein sequence ID" value="TWU25735.1"/>
    <property type="molecule type" value="Genomic_DNA"/>
</dbReference>
<dbReference type="Proteomes" id="UP000318437">
    <property type="component" value="Unassembled WGS sequence"/>
</dbReference>
<evidence type="ECO:0000259" key="1">
    <source>
        <dbReference type="Pfam" id="PF06230"/>
    </source>
</evidence>
<feature type="domain" description="LpxI C-terminal" evidence="1">
    <location>
        <begin position="160"/>
        <end position="289"/>
    </location>
</feature>
<evidence type="ECO:0000259" key="2">
    <source>
        <dbReference type="Pfam" id="PF17930"/>
    </source>
</evidence>
<name>A0A5C6CNQ5_9BACT</name>
<comment type="caution">
    <text evidence="3">The sequence shown here is derived from an EMBL/GenBank/DDBJ whole genome shotgun (WGS) entry which is preliminary data.</text>
</comment>
<dbReference type="PANTHER" id="PTHR39962:SF1">
    <property type="entry name" value="LPXI FAMILY PROTEIN"/>
    <property type="match status" value="1"/>
</dbReference>
<accession>A0A5C6CNQ5</accession>
<evidence type="ECO:0008006" key="5">
    <source>
        <dbReference type="Google" id="ProtNLM"/>
    </source>
</evidence>
<reference evidence="3 4" key="1">
    <citation type="submission" date="2019-02" db="EMBL/GenBank/DDBJ databases">
        <title>Deep-cultivation of Planctomycetes and their phenomic and genomic characterization uncovers novel biology.</title>
        <authorList>
            <person name="Wiegand S."/>
            <person name="Jogler M."/>
            <person name="Boedeker C."/>
            <person name="Pinto D."/>
            <person name="Vollmers J."/>
            <person name="Rivas-Marin E."/>
            <person name="Kohn T."/>
            <person name="Peeters S.H."/>
            <person name="Heuer A."/>
            <person name="Rast P."/>
            <person name="Oberbeckmann S."/>
            <person name="Bunk B."/>
            <person name="Jeske O."/>
            <person name="Meyerdierks A."/>
            <person name="Storesund J.E."/>
            <person name="Kallscheuer N."/>
            <person name="Luecker S."/>
            <person name="Lage O.M."/>
            <person name="Pohl T."/>
            <person name="Merkel B.J."/>
            <person name="Hornburger P."/>
            <person name="Mueller R.-W."/>
            <person name="Bruemmer F."/>
            <person name="Labrenz M."/>
            <person name="Spormann A.M."/>
            <person name="Op Den Camp H."/>
            <person name="Overmann J."/>
            <person name="Amann R."/>
            <person name="Jetten M.S.M."/>
            <person name="Mascher T."/>
            <person name="Medema M.H."/>
            <person name="Devos D.P."/>
            <person name="Kaster A.-K."/>
            <person name="Ovreas L."/>
            <person name="Rohde M."/>
            <person name="Galperin M.Y."/>
            <person name="Jogler C."/>
        </authorList>
    </citation>
    <scope>NUCLEOTIDE SEQUENCE [LARGE SCALE GENOMIC DNA]</scope>
    <source>
        <strain evidence="3 4">Pla144</strain>
    </source>
</reference>
<dbReference type="OrthoDB" id="9789836at2"/>
<organism evidence="3 4">
    <name type="scientific">Bythopirellula polymerisocia</name>
    <dbReference type="NCBI Taxonomy" id="2528003"/>
    <lineage>
        <taxon>Bacteria</taxon>
        <taxon>Pseudomonadati</taxon>
        <taxon>Planctomycetota</taxon>
        <taxon>Planctomycetia</taxon>
        <taxon>Pirellulales</taxon>
        <taxon>Lacipirellulaceae</taxon>
        <taxon>Bythopirellula</taxon>
    </lineage>
</organism>
<feature type="domain" description="LpxI N-terminal" evidence="2">
    <location>
        <begin position="18"/>
        <end position="156"/>
    </location>
</feature>
<dbReference type="Gene3D" id="3.40.140.80">
    <property type="match status" value="1"/>
</dbReference>
<dbReference type="InterPro" id="IPR053174">
    <property type="entry name" value="LpxI"/>
</dbReference>
<protein>
    <recommendedName>
        <fullName evidence="5">UDP-2,3-diacylglucosamine pyrophosphatase LpxI</fullName>
    </recommendedName>
</protein>
<sequence>MSIPANSTAPLSDSNRPIGLLAGWGNYPRAIAEQLRSQGHQVAGVGILDHADPRLADLCEHFDWIGLGGIGRAIRLFKRWGVREAIMAGKVHKVLLYQPGWWLKHRPDWTSIKAFSPQLIWGKSDRKDDTLLSTIVSTFARQGIDFQPIMKFAPELLVSSGLLAGKPLTSKQLKDVSFGWQTAKAMGGLDIGQTVCIKNQTVIAVEAIEGTDLCIRRAGQLCGSGGITVVKVAKPQQDMRFDVPTVGIATLESIAAAGGGVLAVEADKTILLDHQEFLQAARRLGISVVAEAVASQGRAAA</sequence>
<evidence type="ECO:0000313" key="4">
    <source>
        <dbReference type="Proteomes" id="UP000318437"/>
    </source>
</evidence>
<dbReference type="InterPro" id="IPR043167">
    <property type="entry name" value="LpxI_C_sf"/>
</dbReference>
<dbReference type="RefSeq" id="WP_146451319.1">
    <property type="nucleotide sequence ID" value="NZ_SJPS01000004.1"/>
</dbReference>
<proteinExistence type="predicted"/>